<name>A0A9P0GGF5_9CUCU</name>
<dbReference type="SUPFAM" id="SSF48264">
    <property type="entry name" value="Cytochrome P450"/>
    <property type="match status" value="1"/>
</dbReference>
<dbReference type="GO" id="GO:0016705">
    <property type="term" value="F:oxidoreductase activity, acting on paired donors, with incorporation or reduction of molecular oxygen"/>
    <property type="evidence" value="ECO:0007669"/>
    <property type="project" value="InterPro"/>
</dbReference>
<evidence type="ECO:0000256" key="9">
    <source>
        <dbReference type="ARBA" id="ARBA00023002"/>
    </source>
</evidence>
<dbReference type="GO" id="GO:0005789">
    <property type="term" value="C:endoplasmic reticulum membrane"/>
    <property type="evidence" value="ECO:0007669"/>
    <property type="project" value="UniProtKB-SubCell"/>
</dbReference>
<evidence type="ECO:0000256" key="5">
    <source>
        <dbReference type="ARBA" id="ARBA00022617"/>
    </source>
</evidence>
<evidence type="ECO:0000256" key="8">
    <source>
        <dbReference type="ARBA" id="ARBA00022848"/>
    </source>
</evidence>
<keyword evidence="7" id="KW-0256">Endoplasmic reticulum</keyword>
<evidence type="ECO:0000256" key="2">
    <source>
        <dbReference type="ARBA" id="ARBA00004174"/>
    </source>
</evidence>
<dbReference type="GO" id="GO:0020037">
    <property type="term" value="F:heme binding"/>
    <property type="evidence" value="ECO:0007669"/>
    <property type="project" value="InterPro"/>
</dbReference>
<dbReference type="InterPro" id="IPR002401">
    <property type="entry name" value="Cyt_P450_E_grp-I"/>
</dbReference>
<evidence type="ECO:0000256" key="14">
    <source>
        <dbReference type="SAM" id="Phobius"/>
    </source>
</evidence>
<evidence type="ECO:0000256" key="7">
    <source>
        <dbReference type="ARBA" id="ARBA00022824"/>
    </source>
</evidence>
<keyword evidence="6 12" id="KW-0479">Metal-binding</keyword>
<proteinExistence type="inferred from homology"/>
<keyword evidence="8" id="KW-0492">Microsome</keyword>
<dbReference type="Proteomes" id="UP001153636">
    <property type="component" value="Chromosome 3"/>
</dbReference>
<dbReference type="GO" id="GO:0005506">
    <property type="term" value="F:iron ion binding"/>
    <property type="evidence" value="ECO:0007669"/>
    <property type="project" value="InterPro"/>
</dbReference>
<evidence type="ECO:0000256" key="11">
    <source>
        <dbReference type="ARBA" id="ARBA00023033"/>
    </source>
</evidence>
<keyword evidence="16" id="KW-1185">Reference proteome</keyword>
<evidence type="ECO:0000256" key="10">
    <source>
        <dbReference type="ARBA" id="ARBA00023004"/>
    </source>
</evidence>
<feature type="binding site" description="axial binding residue" evidence="12">
    <location>
        <position position="448"/>
    </location>
    <ligand>
        <name>heme</name>
        <dbReference type="ChEBI" id="CHEBI:30413"/>
    </ligand>
    <ligandPart>
        <name>Fe</name>
        <dbReference type="ChEBI" id="CHEBI:18248"/>
    </ligandPart>
</feature>
<dbReference type="InterPro" id="IPR001128">
    <property type="entry name" value="Cyt_P450"/>
</dbReference>
<reference evidence="15" key="1">
    <citation type="submission" date="2022-01" db="EMBL/GenBank/DDBJ databases">
        <authorList>
            <person name="King R."/>
        </authorList>
    </citation>
    <scope>NUCLEOTIDE SEQUENCE</scope>
</reference>
<keyword evidence="10 12" id="KW-0408">Iron</keyword>
<keyword evidence="14" id="KW-0472">Membrane</keyword>
<evidence type="ECO:0000256" key="6">
    <source>
        <dbReference type="ARBA" id="ARBA00022723"/>
    </source>
</evidence>
<organism evidence="15 16">
    <name type="scientific">Psylliodes chrysocephalus</name>
    <dbReference type="NCBI Taxonomy" id="3402493"/>
    <lineage>
        <taxon>Eukaryota</taxon>
        <taxon>Metazoa</taxon>
        <taxon>Ecdysozoa</taxon>
        <taxon>Arthropoda</taxon>
        <taxon>Hexapoda</taxon>
        <taxon>Insecta</taxon>
        <taxon>Pterygota</taxon>
        <taxon>Neoptera</taxon>
        <taxon>Endopterygota</taxon>
        <taxon>Coleoptera</taxon>
        <taxon>Polyphaga</taxon>
        <taxon>Cucujiformia</taxon>
        <taxon>Chrysomeloidea</taxon>
        <taxon>Chrysomelidae</taxon>
        <taxon>Galerucinae</taxon>
        <taxon>Alticini</taxon>
        <taxon>Psylliodes</taxon>
    </lineage>
</organism>
<dbReference type="InterPro" id="IPR050196">
    <property type="entry name" value="Cytochrome_P450_Monoox"/>
</dbReference>
<dbReference type="InterPro" id="IPR017972">
    <property type="entry name" value="Cyt_P450_CS"/>
</dbReference>
<sequence>MTGLLTIVFCAVPLLVIILIIVFHKNFVKRQSKYLKNVPGPKPNPIFGNMLDFAVPSHQFFNVIESYINQHGMIYQIYDGPLSSMLIILDEKLIEYVLSSTKIIEKTDQYKYFHNWLGTGLLTSKGSKWKKRRRMLTPAFHFSILDNFLDVFNRVGDIFMKQLEKHEDEDSFDIYPLVSLYTLDVICEAAMGTSVNAQTDGNSKYVQSVKKMCAIITDRNFSPLDTRLYPLTLNFYRERSAVKVLHSHTDAVIDRKIEQLKNCDEKNEELNDSGTKKRMAFLDLLLKSTIDGIPLTREDIREEVDTFMFEGHDTTSSAISFAMYSLANNQRVQQKALEEQIEIFGGNNKEARSTTADLQKMKYLELVIKETLRLYPSVPFFSRKVNEDFEWENSTFPKGQNLLIIPYMAQRNAKYYPKPLEFNPERFLEIDGTNPYRYVPFSAGPRNCIGQKFAMLEMKSTLSKVLRSFELLPSNPHQELKLAPEIILVSKSGIHISLKKRK</sequence>
<evidence type="ECO:0000256" key="12">
    <source>
        <dbReference type="PIRSR" id="PIRSR602401-1"/>
    </source>
</evidence>
<evidence type="ECO:0000313" key="16">
    <source>
        <dbReference type="Proteomes" id="UP001153636"/>
    </source>
</evidence>
<keyword evidence="5 12" id="KW-0349">Heme</keyword>
<keyword evidence="14" id="KW-1133">Transmembrane helix</keyword>
<keyword evidence="9 13" id="KW-0560">Oxidoreductase</keyword>
<evidence type="ECO:0008006" key="17">
    <source>
        <dbReference type="Google" id="ProtNLM"/>
    </source>
</evidence>
<evidence type="ECO:0000256" key="13">
    <source>
        <dbReference type="RuleBase" id="RU000461"/>
    </source>
</evidence>
<dbReference type="OrthoDB" id="1470350at2759"/>
<dbReference type="EMBL" id="OV651815">
    <property type="protein sequence ID" value="CAH1108890.1"/>
    <property type="molecule type" value="Genomic_DNA"/>
</dbReference>
<dbReference type="PRINTS" id="PR00385">
    <property type="entry name" value="P450"/>
</dbReference>
<dbReference type="AlphaFoldDB" id="A0A9P0GGF5"/>
<dbReference type="PRINTS" id="PR00463">
    <property type="entry name" value="EP450I"/>
</dbReference>
<keyword evidence="14" id="KW-0812">Transmembrane</keyword>
<comment type="cofactor">
    <cofactor evidence="1 12">
        <name>heme</name>
        <dbReference type="ChEBI" id="CHEBI:30413"/>
    </cofactor>
</comment>
<evidence type="ECO:0000256" key="3">
    <source>
        <dbReference type="ARBA" id="ARBA00004406"/>
    </source>
</evidence>
<dbReference type="FunFam" id="1.10.630.10:FF:000182">
    <property type="entry name" value="Cytochrome P450 3A4"/>
    <property type="match status" value="1"/>
</dbReference>
<dbReference type="Gene3D" id="1.10.630.10">
    <property type="entry name" value="Cytochrome P450"/>
    <property type="match status" value="1"/>
</dbReference>
<keyword evidence="11 13" id="KW-0503">Monooxygenase</keyword>
<protein>
    <recommendedName>
        <fullName evidence="17">Cytochrome P450</fullName>
    </recommendedName>
</protein>
<feature type="transmembrane region" description="Helical" evidence="14">
    <location>
        <begin position="6"/>
        <end position="23"/>
    </location>
</feature>
<dbReference type="CDD" id="cd20628">
    <property type="entry name" value="CYP4"/>
    <property type="match status" value="1"/>
</dbReference>
<accession>A0A9P0GGF5</accession>
<evidence type="ECO:0000256" key="1">
    <source>
        <dbReference type="ARBA" id="ARBA00001971"/>
    </source>
</evidence>
<dbReference type="PROSITE" id="PS00086">
    <property type="entry name" value="CYTOCHROME_P450"/>
    <property type="match status" value="1"/>
</dbReference>
<comment type="subcellular location">
    <subcellularLocation>
        <location evidence="3">Endoplasmic reticulum membrane</location>
        <topology evidence="3">Peripheral membrane protein</topology>
    </subcellularLocation>
    <subcellularLocation>
        <location evidence="2">Microsome membrane</location>
        <topology evidence="2">Peripheral membrane protein</topology>
    </subcellularLocation>
</comment>
<gene>
    <name evidence="15" type="ORF">PSYICH_LOCUS9695</name>
</gene>
<dbReference type="GO" id="GO:0004497">
    <property type="term" value="F:monooxygenase activity"/>
    <property type="evidence" value="ECO:0007669"/>
    <property type="project" value="UniProtKB-KW"/>
</dbReference>
<evidence type="ECO:0000313" key="15">
    <source>
        <dbReference type="EMBL" id="CAH1108890.1"/>
    </source>
</evidence>
<dbReference type="Pfam" id="PF00067">
    <property type="entry name" value="p450"/>
    <property type="match status" value="1"/>
</dbReference>
<dbReference type="PANTHER" id="PTHR24291">
    <property type="entry name" value="CYTOCHROME P450 FAMILY 4"/>
    <property type="match status" value="1"/>
</dbReference>
<dbReference type="InterPro" id="IPR036396">
    <property type="entry name" value="Cyt_P450_sf"/>
</dbReference>
<comment type="similarity">
    <text evidence="4 13">Belongs to the cytochrome P450 family.</text>
</comment>
<evidence type="ECO:0000256" key="4">
    <source>
        <dbReference type="ARBA" id="ARBA00010617"/>
    </source>
</evidence>
<dbReference type="PANTHER" id="PTHR24291:SF187">
    <property type="entry name" value="CYTOCHROME P450 4AE1-RELATED"/>
    <property type="match status" value="1"/>
</dbReference>